<dbReference type="GO" id="GO:0016301">
    <property type="term" value="F:kinase activity"/>
    <property type="evidence" value="ECO:0007669"/>
    <property type="project" value="UniProtKB-KW"/>
</dbReference>
<keyword evidence="2" id="KW-1185">Reference proteome</keyword>
<dbReference type="Pfam" id="PF13189">
    <property type="entry name" value="Cytidylate_kin2"/>
    <property type="match status" value="1"/>
</dbReference>
<name>A0A6N7IZN8_9FIRM</name>
<protein>
    <submittedName>
        <fullName evidence="1">Cytidylate kinase-like family protein</fullName>
    </submittedName>
</protein>
<gene>
    <name evidence="1" type="ORF">FRC54_07840</name>
</gene>
<evidence type="ECO:0000313" key="2">
    <source>
        <dbReference type="Proteomes" id="UP000460257"/>
    </source>
</evidence>
<dbReference type="Gene3D" id="3.40.50.300">
    <property type="entry name" value="P-loop containing nucleotide triphosphate hydrolases"/>
    <property type="match status" value="1"/>
</dbReference>
<dbReference type="Proteomes" id="UP000460257">
    <property type="component" value="Unassembled WGS sequence"/>
</dbReference>
<evidence type="ECO:0000313" key="1">
    <source>
        <dbReference type="EMBL" id="MQN01816.1"/>
    </source>
</evidence>
<comment type="caution">
    <text evidence="1">The sequence shown here is derived from an EMBL/GenBank/DDBJ whole genome shotgun (WGS) entry which is preliminary data.</text>
</comment>
<accession>A0A6N7IZN8</accession>
<sequence length="203" mass="23476">MGNKQLLVTISRTYGSGGHNIGKRLSEMLGIDFLDRGMLDSMSKELGIDAEKYRKYDEKVPNPLRSRSVQAMNLRISNSPEEMITRAQFRYIRDKAIEGKSFVLIGRAGSEILKDYPYLVRFFITGNIENRISRIMEVRGMDYSEAKKAVARHDRTRRAYHNAYSTGKWESPDNYELILSSSDLGVERSARFLYDYLKLRELI</sequence>
<reference evidence="1" key="1">
    <citation type="journal article" date="2020" name="Appl. Environ. Microbiol.">
        <title>Medium-Chain Fatty Acid Synthesis by 'Candidatus Weimeria bifida' gen. nov., sp. nov., and 'Candidatus Pseudoramibacter fermentans' sp. nov.</title>
        <authorList>
            <person name="Scarborough M.J."/>
            <person name="Myers K.S."/>
            <person name="Donohue T.J."/>
            <person name="Noguera D.R."/>
        </authorList>
    </citation>
    <scope>NUCLEOTIDE SEQUENCE</scope>
    <source>
        <strain evidence="1">LCO1.1</strain>
    </source>
</reference>
<proteinExistence type="predicted"/>
<dbReference type="AlphaFoldDB" id="A0A6N7IZN8"/>
<organism evidence="1 2">
    <name type="scientific">Candidatus Weimeria bifida</name>
    <dbReference type="NCBI Taxonomy" id="2599074"/>
    <lineage>
        <taxon>Bacteria</taxon>
        <taxon>Bacillati</taxon>
        <taxon>Bacillota</taxon>
        <taxon>Clostridia</taxon>
        <taxon>Lachnospirales</taxon>
        <taxon>Lachnospiraceae</taxon>
        <taxon>Candidatus Weimeria</taxon>
    </lineage>
</organism>
<dbReference type="EMBL" id="VOGC01000006">
    <property type="protein sequence ID" value="MQN01816.1"/>
    <property type="molecule type" value="Genomic_DNA"/>
</dbReference>
<dbReference type="InterPro" id="IPR027417">
    <property type="entry name" value="P-loop_NTPase"/>
</dbReference>